<dbReference type="RefSeq" id="WP_198415226.1">
    <property type="nucleotide sequence ID" value="NZ_AP021888.1"/>
</dbReference>
<proteinExistence type="predicted"/>
<dbReference type="Gene3D" id="3.90.1570.10">
    <property type="entry name" value="tt1808, chain A"/>
    <property type="match status" value="1"/>
</dbReference>
<evidence type="ECO:0000313" key="2">
    <source>
        <dbReference type="EMBL" id="BBP44282.1"/>
    </source>
</evidence>
<dbReference type="AlphaFoldDB" id="A0A6F8PQ76"/>
<dbReference type="KEGG" id="tzo:THMIRHAT_20280"/>
<reference evidence="3" key="1">
    <citation type="submission" date="2019-11" db="EMBL/GenBank/DDBJ databases">
        <title>Isolation and characterization of two novel species in the genus Thiomicrorhabdus.</title>
        <authorList>
            <person name="Mochizuki J."/>
            <person name="Kojima H."/>
            <person name="Fukui M."/>
        </authorList>
    </citation>
    <scope>NUCLEOTIDE SEQUENCE [LARGE SCALE GENOMIC DNA]</scope>
    <source>
        <strain evidence="3">AkT22</strain>
    </source>
</reference>
<evidence type="ECO:0000313" key="3">
    <source>
        <dbReference type="Proteomes" id="UP000501466"/>
    </source>
</evidence>
<dbReference type="InterPro" id="IPR008538">
    <property type="entry name" value="Uma2"/>
</dbReference>
<dbReference type="PANTHER" id="PTHR36558:SF1">
    <property type="entry name" value="RESTRICTION ENDONUCLEASE DOMAIN-CONTAINING PROTEIN-RELATED"/>
    <property type="match status" value="1"/>
</dbReference>
<dbReference type="Proteomes" id="UP000501466">
    <property type="component" value="Chromosome"/>
</dbReference>
<dbReference type="Pfam" id="PF05685">
    <property type="entry name" value="Uma2"/>
    <property type="match status" value="1"/>
</dbReference>
<feature type="domain" description="Putative restriction endonuclease" evidence="1">
    <location>
        <begin position="16"/>
        <end position="155"/>
    </location>
</feature>
<keyword evidence="3" id="KW-1185">Reference proteome</keyword>
<dbReference type="EMBL" id="AP021888">
    <property type="protein sequence ID" value="BBP44282.1"/>
    <property type="molecule type" value="Genomic_DNA"/>
</dbReference>
<name>A0A6F8PQ76_9GAMM</name>
<dbReference type="CDD" id="cd06260">
    <property type="entry name" value="DUF820-like"/>
    <property type="match status" value="1"/>
</dbReference>
<sequence length="179" mass="20780">MAYIKLEDLPTYTYVDYLQWKGRWELIEGHPYAMSPSPVLEHQHKSGKIHAQLPLRLEGCADCQAVLATDWKIDNETVLCPDNAVVCHLQADDHFIIRTPAIIFEVLSPSTKRKDRNEKFHIYQEQGVSYYVMVDPATDLAEIYQLLNGRYHLVKETTREIFEFDLAECILKIDFSKCC</sequence>
<dbReference type="PANTHER" id="PTHR36558">
    <property type="entry name" value="GLR1098 PROTEIN"/>
    <property type="match status" value="1"/>
</dbReference>
<dbReference type="InterPro" id="IPR011335">
    <property type="entry name" value="Restrct_endonuc-II-like"/>
</dbReference>
<dbReference type="SUPFAM" id="SSF52980">
    <property type="entry name" value="Restriction endonuclease-like"/>
    <property type="match status" value="1"/>
</dbReference>
<evidence type="ECO:0000259" key="1">
    <source>
        <dbReference type="Pfam" id="PF05685"/>
    </source>
</evidence>
<gene>
    <name evidence="2" type="ORF">THMIRHAT_20280</name>
</gene>
<protein>
    <recommendedName>
        <fullName evidence="1">Putative restriction endonuclease domain-containing protein</fullName>
    </recommendedName>
</protein>
<accession>A0A6F8PQ76</accession>
<organism evidence="2 3">
    <name type="scientific">Thiosulfativibrio zosterae</name>
    <dbReference type="NCBI Taxonomy" id="2675053"/>
    <lineage>
        <taxon>Bacteria</taxon>
        <taxon>Pseudomonadati</taxon>
        <taxon>Pseudomonadota</taxon>
        <taxon>Gammaproteobacteria</taxon>
        <taxon>Thiotrichales</taxon>
        <taxon>Piscirickettsiaceae</taxon>
        <taxon>Thiosulfativibrio</taxon>
    </lineage>
</organism>
<dbReference type="InterPro" id="IPR012296">
    <property type="entry name" value="Nuclease_put_TT1808"/>
</dbReference>